<comment type="similarity">
    <text evidence="2">Belongs to the peptidase S54 family.</text>
</comment>
<feature type="region of interest" description="Disordered" evidence="7">
    <location>
        <begin position="1"/>
        <end position="22"/>
    </location>
</feature>
<feature type="compositionally biased region" description="Basic and acidic residues" evidence="7">
    <location>
        <begin position="1"/>
        <end position="10"/>
    </location>
</feature>
<dbReference type="GO" id="GO:0016020">
    <property type="term" value="C:membrane"/>
    <property type="evidence" value="ECO:0007669"/>
    <property type="project" value="InterPro"/>
</dbReference>
<reference evidence="9 10" key="1">
    <citation type="journal article" date="2020" name="Mol. Biol. Evol.">
        <title>Distinct Expression and Methylation Patterns for Genes with Different Fates following a Single Whole-Genome Duplication in Flowering Plants.</title>
        <authorList>
            <person name="Shi T."/>
            <person name="Rahmani R.S."/>
            <person name="Gugger P.F."/>
            <person name="Wang M."/>
            <person name="Li H."/>
            <person name="Zhang Y."/>
            <person name="Li Z."/>
            <person name="Wang Q."/>
            <person name="Van de Peer Y."/>
            <person name="Marchal K."/>
            <person name="Chen J."/>
        </authorList>
    </citation>
    <scope>NUCLEOTIDE SEQUENCE [LARGE SCALE GENOMIC DNA]</scope>
    <source>
        <tissue evidence="9">Leaf</tissue>
    </source>
</reference>
<sequence length="98" mass="10872">MASEDLERGGAKNRANGGPPPTYYSSSYYQDTPEKQWISWLIPAFVVANIAMFIVVMFVNNCPKKNLGFDGKCVARFLGRFSFQPTKENPLFGPSAST</sequence>
<keyword evidence="6" id="KW-0720">Serine protease</keyword>
<evidence type="ECO:0000256" key="4">
    <source>
        <dbReference type="ARBA" id="ARBA00022670"/>
    </source>
</evidence>
<dbReference type="GO" id="GO:0006508">
    <property type="term" value="P:proteolysis"/>
    <property type="evidence" value="ECO:0007669"/>
    <property type="project" value="UniProtKB-KW"/>
</dbReference>
<keyword evidence="8" id="KW-1133">Transmembrane helix</keyword>
<dbReference type="GO" id="GO:0008236">
    <property type="term" value="F:serine-type peptidase activity"/>
    <property type="evidence" value="ECO:0007669"/>
    <property type="project" value="UniProtKB-KW"/>
</dbReference>
<accession>A0A822ZXS6</accession>
<comment type="caution">
    <text evidence="9">The sequence shown here is derived from an EMBL/GenBank/DDBJ whole genome shotgun (WGS) entry which is preliminary data.</text>
</comment>
<comment type="catalytic activity">
    <reaction evidence="1">
        <text>Cleaves type-1 transmembrane domains using a catalytic dyad composed of serine and histidine that are contributed by different transmembrane domains.</text>
        <dbReference type="EC" id="3.4.21.105"/>
    </reaction>
</comment>
<keyword evidence="4" id="KW-0645">Protease</keyword>
<evidence type="ECO:0000256" key="1">
    <source>
        <dbReference type="ARBA" id="ARBA00000156"/>
    </source>
</evidence>
<evidence type="ECO:0000313" key="9">
    <source>
        <dbReference type="EMBL" id="DAD47989.1"/>
    </source>
</evidence>
<dbReference type="AlphaFoldDB" id="A0A822ZXS6"/>
<keyword evidence="10" id="KW-1185">Reference proteome</keyword>
<dbReference type="PANTHER" id="PTHR22936">
    <property type="entry name" value="RHOMBOID-RELATED"/>
    <property type="match status" value="1"/>
</dbReference>
<dbReference type="Proteomes" id="UP000607653">
    <property type="component" value="Unassembled WGS sequence"/>
</dbReference>
<keyword evidence="8" id="KW-0812">Transmembrane</keyword>
<evidence type="ECO:0000256" key="3">
    <source>
        <dbReference type="ARBA" id="ARBA00013039"/>
    </source>
</evidence>
<name>A0A822ZXS6_NELNU</name>
<keyword evidence="8" id="KW-0472">Membrane</keyword>
<evidence type="ECO:0000256" key="7">
    <source>
        <dbReference type="SAM" id="MobiDB-lite"/>
    </source>
</evidence>
<evidence type="ECO:0000256" key="8">
    <source>
        <dbReference type="SAM" id="Phobius"/>
    </source>
</evidence>
<keyword evidence="5" id="KW-0378">Hydrolase</keyword>
<proteinExistence type="inferred from homology"/>
<dbReference type="InterPro" id="IPR002610">
    <property type="entry name" value="Peptidase_S54_rhomboid-like"/>
</dbReference>
<organism evidence="9 10">
    <name type="scientific">Nelumbo nucifera</name>
    <name type="common">Sacred lotus</name>
    <dbReference type="NCBI Taxonomy" id="4432"/>
    <lineage>
        <taxon>Eukaryota</taxon>
        <taxon>Viridiplantae</taxon>
        <taxon>Streptophyta</taxon>
        <taxon>Embryophyta</taxon>
        <taxon>Tracheophyta</taxon>
        <taxon>Spermatophyta</taxon>
        <taxon>Magnoliopsida</taxon>
        <taxon>Proteales</taxon>
        <taxon>Nelumbonaceae</taxon>
        <taxon>Nelumbo</taxon>
    </lineage>
</organism>
<evidence type="ECO:0000256" key="5">
    <source>
        <dbReference type="ARBA" id="ARBA00022801"/>
    </source>
</evidence>
<protein>
    <recommendedName>
        <fullName evidence="3">rhomboid protease</fullName>
        <ecNumber evidence="3">3.4.21.105</ecNumber>
    </recommendedName>
</protein>
<dbReference type="PANTHER" id="PTHR22936:SF69">
    <property type="entry name" value="RHOMBOID-LIKE PROTEIN"/>
    <property type="match status" value="1"/>
</dbReference>
<dbReference type="EC" id="3.4.21.105" evidence="3"/>
<dbReference type="EMBL" id="DUZY01000008">
    <property type="protein sequence ID" value="DAD47989.1"/>
    <property type="molecule type" value="Genomic_DNA"/>
</dbReference>
<gene>
    <name evidence="9" type="ORF">HUJ06_017926</name>
</gene>
<evidence type="ECO:0000256" key="6">
    <source>
        <dbReference type="ARBA" id="ARBA00022825"/>
    </source>
</evidence>
<evidence type="ECO:0000313" key="10">
    <source>
        <dbReference type="Proteomes" id="UP000607653"/>
    </source>
</evidence>
<evidence type="ECO:0000256" key="2">
    <source>
        <dbReference type="ARBA" id="ARBA00009045"/>
    </source>
</evidence>
<feature type="transmembrane region" description="Helical" evidence="8">
    <location>
        <begin position="37"/>
        <end position="59"/>
    </location>
</feature>